<accession>A0A9W7GVD8</accession>
<dbReference type="PANTHER" id="PTHR47863">
    <property type="entry name" value="RING/FYVE/PHD ZINC FINGER SUPERFAMILY PROTEIN"/>
    <property type="match status" value="1"/>
</dbReference>
<dbReference type="OrthoDB" id="608866at2759"/>
<dbReference type="SUPFAM" id="SSF57903">
    <property type="entry name" value="FYVE/PHD zinc finger"/>
    <property type="match status" value="1"/>
</dbReference>
<keyword evidence="2" id="KW-0863">Zinc-finger</keyword>
<feature type="compositionally biased region" description="Acidic residues" evidence="4">
    <location>
        <begin position="213"/>
        <end position="230"/>
    </location>
</feature>
<feature type="region of interest" description="Disordered" evidence="4">
    <location>
        <begin position="192"/>
        <end position="282"/>
    </location>
</feature>
<dbReference type="Proteomes" id="UP001165190">
    <property type="component" value="Unassembled WGS sequence"/>
</dbReference>
<evidence type="ECO:0000256" key="3">
    <source>
        <dbReference type="ARBA" id="ARBA00022833"/>
    </source>
</evidence>
<protein>
    <recommendedName>
        <fullName evidence="7">Zinc finger PHD-type domain-containing protein</fullName>
    </recommendedName>
</protein>
<evidence type="ECO:0000256" key="2">
    <source>
        <dbReference type="ARBA" id="ARBA00022771"/>
    </source>
</evidence>
<feature type="compositionally biased region" description="Basic and acidic residues" evidence="4">
    <location>
        <begin position="231"/>
        <end position="245"/>
    </location>
</feature>
<name>A0A9W7GVD8_HIBTR</name>
<feature type="compositionally biased region" description="Polar residues" evidence="4">
    <location>
        <begin position="155"/>
        <end position="166"/>
    </location>
</feature>
<dbReference type="PANTHER" id="PTHR47863:SF5">
    <property type="entry name" value="HOMEODOMAIN-LIKE PROTEIN WITH RING_FYVE_PHD-TYPE ZINC FINGER DOMAIN-CONTAINING PROTEIN-RELATED"/>
    <property type="match status" value="1"/>
</dbReference>
<evidence type="ECO:0000313" key="6">
    <source>
        <dbReference type="Proteomes" id="UP001165190"/>
    </source>
</evidence>
<evidence type="ECO:0008006" key="7">
    <source>
        <dbReference type="Google" id="ProtNLM"/>
    </source>
</evidence>
<dbReference type="AlphaFoldDB" id="A0A9W7GVD8"/>
<dbReference type="InterPro" id="IPR019786">
    <property type="entry name" value="Zinc_finger_PHD-type_CS"/>
</dbReference>
<proteinExistence type="predicted"/>
<dbReference type="InterPro" id="IPR011011">
    <property type="entry name" value="Znf_FYVE_PHD"/>
</dbReference>
<feature type="region of interest" description="Disordered" evidence="4">
    <location>
        <begin position="148"/>
        <end position="171"/>
    </location>
</feature>
<evidence type="ECO:0000256" key="1">
    <source>
        <dbReference type="ARBA" id="ARBA00022723"/>
    </source>
</evidence>
<evidence type="ECO:0000256" key="4">
    <source>
        <dbReference type="SAM" id="MobiDB-lite"/>
    </source>
</evidence>
<keyword evidence="6" id="KW-1185">Reference proteome</keyword>
<gene>
    <name evidence="5" type="ORF">HRI_000300000</name>
</gene>
<reference evidence="5" key="1">
    <citation type="submission" date="2023-05" db="EMBL/GenBank/DDBJ databases">
        <title>Genome and transcriptome analyses reveal genes involved in the formation of fine ridges on petal epidermal cells in Hibiscus trionum.</title>
        <authorList>
            <person name="Koshimizu S."/>
            <person name="Masuda S."/>
            <person name="Ishii T."/>
            <person name="Shirasu K."/>
            <person name="Hoshino A."/>
            <person name="Arita M."/>
        </authorList>
    </citation>
    <scope>NUCLEOTIDE SEQUENCE</scope>
    <source>
        <strain evidence="5">Hamamatsu line</strain>
    </source>
</reference>
<keyword evidence="1" id="KW-0479">Metal-binding</keyword>
<dbReference type="EMBL" id="BSYR01000004">
    <property type="protein sequence ID" value="GMI66307.1"/>
    <property type="molecule type" value="Genomic_DNA"/>
</dbReference>
<organism evidence="5 6">
    <name type="scientific">Hibiscus trionum</name>
    <name type="common">Flower of an hour</name>
    <dbReference type="NCBI Taxonomy" id="183268"/>
    <lineage>
        <taxon>Eukaryota</taxon>
        <taxon>Viridiplantae</taxon>
        <taxon>Streptophyta</taxon>
        <taxon>Embryophyta</taxon>
        <taxon>Tracheophyta</taxon>
        <taxon>Spermatophyta</taxon>
        <taxon>Magnoliopsida</taxon>
        <taxon>eudicotyledons</taxon>
        <taxon>Gunneridae</taxon>
        <taxon>Pentapetalae</taxon>
        <taxon>rosids</taxon>
        <taxon>malvids</taxon>
        <taxon>Malvales</taxon>
        <taxon>Malvaceae</taxon>
        <taxon>Malvoideae</taxon>
        <taxon>Hibiscus</taxon>
    </lineage>
</organism>
<keyword evidence="3" id="KW-0862">Zinc</keyword>
<comment type="caution">
    <text evidence="5">The sequence shown here is derived from an EMBL/GenBank/DDBJ whole genome shotgun (WGS) entry which is preliminary data.</text>
</comment>
<dbReference type="PROSITE" id="PS01359">
    <property type="entry name" value="ZF_PHD_1"/>
    <property type="match status" value="1"/>
</dbReference>
<dbReference type="GO" id="GO:0008270">
    <property type="term" value="F:zinc ion binding"/>
    <property type="evidence" value="ECO:0007669"/>
    <property type="project" value="UniProtKB-KW"/>
</dbReference>
<sequence>MRTSDSSPHSNASVTSPLVYQDEVNEEYHLHGNGNGESDDTDDNVVDPDLVEWEGESAGVKCILCNRFSYSCSGGNSRVLVCSEIGCPIALHELCMNFKPYFDDTGKFYCAYCWYKREVARAEELRRKFLLAKIKLLKFIRFKRDGGNEDGSDNMKANSLPTTAAGKNSGDCENGVNETIYYDQEQTVCVVSHGKEKSDDESSDNVADGQILQDEDIENTCDSENEGSDEDPCRVSEDNKAKSGEEEPVLPNAATLVSSPKIPSFEPRTSAEDKKTLSNVES</sequence>
<evidence type="ECO:0000313" key="5">
    <source>
        <dbReference type="EMBL" id="GMI66307.1"/>
    </source>
</evidence>